<evidence type="ECO:0000313" key="1">
    <source>
        <dbReference type="EMBL" id="KAI4330040.1"/>
    </source>
</evidence>
<sequence length="490" mass="53734">MLTSQLLPQASTPHVLFFPHLAHGHAIPLLDISKALVGRGVKVTVVTTKKNEPFIQSRVTSCPGISVRVLKFPESARKLLPDGCENTADLPSMELFVEFLDALRTLKEPFESLLEEMSRDGLLPSCVISDFFIGWTLGSCRAYGIPRVVFHGMGVFSIVVAKTAHMHVACGRLHVNSDCFNDQTVDLSSTKIPFSVKVGDVPDMDRYKDPADRFLRVLAEIGVTDAHSDGILVNSFEGIEGEYVSSLKSFCINERARIWCVGPASLYEDHPLPASFSNPYVKWLDERLGDDTKVMYVSFGTQARISDLQMDEIARGLEESGHYFLWAARPKDGKGEETAPAEGGKGLVVRGWVDQRQVLSHPAVEGFMSHCGWNSVLESLSNGVPMLTWGMEADQTLNAKLVVEGLRAGLTIPVGKAERDGFVPREAIREGVKELMGGEKGKAVRGRAKQIAGAAREAVGNEGSSRKSLDEFVEFVSERNDQSLKFPSIN</sequence>
<organism evidence="1 2">
    <name type="scientific">Melastoma candidum</name>
    <dbReference type="NCBI Taxonomy" id="119954"/>
    <lineage>
        <taxon>Eukaryota</taxon>
        <taxon>Viridiplantae</taxon>
        <taxon>Streptophyta</taxon>
        <taxon>Embryophyta</taxon>
        <taxon>Tracheophyta</taxon>
        <taxon>Spermatophyta</taxon>
        <taxon>Magnoliopsida</taxon>
        <taxon>eudicotyledons</taxon>
        <taxon>Gunneridae</taxon>
        <taxon>Pentapetalae</taxon>
        <taxon>rosids</taxon>
        <taxon>malvids</taxon>
        <taxon>Myrtales</taxon>
        <taxon>Melastomataceae</taxon>
        <taxon>Melastomatoideae</taxon>
        <taxon>Melastomateae</taxon>
        <taxon>Melastoma</taxon>
    </lineage>
</organism>
<reference evidence="2" key="1">
    <citation type="journal article" date="2023" name="Front. Plant Sci.">
        <title>Chromosomal-level genome assembly of Melastoma candidum provides insights into trichome evolution.</title>
        <authorList>
            <person name="Zhong Y."/>
            <person name="Wu W."/>
            <person name="Sun C."/>
            <person name="Zou P."/>
            <person name="Liu Y."/>
            <person name="Dai S."/>
            <person name="Zhou R."/>
        </authorList>
    </citation>
    <scope>NUCLEOTIDE SEQUENCE [LARGE SCALE GENOMIC DNA]</scope>
</reference>
<protein>
    <submittedName>
        <fullName evidence="1">Uncharacterized protein</fullName>
    </submittedName>
</protein>
<keyword evidence="2" id="KW-1185">Reference proteome</keyword>
<accession>A0ACB9N0K4</accession>
<name>A0ACB9N0K4_9MYRT</name>
<dbReference type="Proteomes" id="UP001057402">
    <property type="component" value="Chromosome 8"/>
</dbReference>
<gene>
    <name evidence="1" type="ORF">MLD38_028352</name>
</gene>
<comment type="caution">
    <text evidence="1">The sequence shown here is derived from an EMBL/GenBank/DDBJ whole genome shotgun (WGS) entry which is preliminary data.</text>
</comment>
<evidence type="ECO:0000313" key="2">
    <source>
        <dbReference type="Proteomes" id="UP001057402"/>
    </source>
</evidence>
<proteinExistence type="predicted"/>
<dbReference type="EMBL" id="CM042887">
    <property type="protein sequence ID" value="KAI4330040.1"/>
    <property type="molecule type" value="Genomic_DNA"/>
</dbReference>